<dbReference type="AlphaFoldDB" id="A0A2P8IG02"/>
<dbReference type="EMBL" id="PYAX01000002">
    <property type="protein sequence ID" value="PSL57396.1"/>
    <property type="molecule type" value="Genomic_DNA"/>
</dbReference>
<name>A0A2P8IG02_SACCR</name>
<sequence>MVFEQGHLVGIVSPSDIGRAVLLHGLTVTGTAG</sequence>
<organism evidence="1 2">
    <name type="scientific">Saccharothrix carnea</name>
    <dbReference type="NCBI Taxonomy" id="1280637"/>
    <lineage>
        <taxon>Bacteria</taxon>
        <taxon>Bacillati</taxon>
        <taxon>Actinomycetota</taxon>
        <taxon>Actinomycetes</taxon>
        <taxon>Pseudonocardiales</taxon>
        <taxon>Pseudonocardiaceae</taxon>
        <taxon>Saccharothrix</taxon>
    </lineage>
</organism>
<evidence type="ECO:0000313" key="1">
    <source>
        <dbReference type="EMBL" id="PSL57396.1"/>
    </source>
</evidence>
<accession>A0A2P8IG02</accession>
<evidence type="ECO:0000313" key="2">
    <source>
        <dbReference type="Proteomes" id="UP000241118"/>
    </source>
</evidence>
<comment type="caution">
    <text evidence="1">The sequence shown here is derived from an EMBL/GenBank/DDBJ whole genome shotgun (WGS) entry which is preliminary data.</text>
</comment>
<dbReference type="Proteomes" id="UP000241118">
    <property type="component" value="Unassembled WGS sequence"/>
</dbReference>
<proteinExistence type="predicted"/>
<evidence type="ECO:0008006" key="3">
    <source>
        <dbReference type="Google" id="ProtNLM"/>
    </source>
</evidence>
<keyword evidence="2" id="KW-1185">Reference proteome</keyword>
<gene>
    <name evidence="1" type="ORF">B0I31_102374</name>
</gene>
<reference evidence="1 2" key="1">
    <citation type="submission" date="2018-03" db="EMBL/GenBank/DDBJ databases">
        <title>Genomic Encyclopedia of Type Strains, Phase III (KMG-III): the genomes of soil and plant-associated and newly described type strains.</title>
        <authorList>
            <person name="Whitman W."/>
        </authorList>
    </citation>
    <scope>NUCLEOTIDE SEQUENCE [LARGE SCALE GENOMIC DNA]</scope>
    <source>
        <strain evidence="1 2">CGMCC 4.7097</strain>
    </source>
</reference>
<protein>
    <recommendedName>
        <fullName evidence="3">CBS domain-containing protein</fullName>
    </recommendedName>
</protein>